<sequence>MGPSELRPYVEELSRIADCLVSVHPNAGLPNAFGGYDESPESMAREMTDWAKRGWLNIVGGCCGTTPSHIAAILAGCRGVKPRVIPRIESRCRLAGLEPLNIGSGSLFVNVGERTNVTGSSQFKKWILAGEDEAALAVARDQVENGAQILDVNMDEALLDGEAAMTRFLRRLATEPDIARVPVMI</sequence>
<evidence type="ECO:0000256" key="13">
    <source>
        <dbReference type="ARBA" id="ARBA00023167"/>
    </source>
</evidence>
<comment type="cofactor">
    <cofactor evidence="2">
        <name>methylcob(III)alamin</name>
        <dbReference type="ChEBI" id="CHEBI:28115"/>
    </cofactor>
</comment>
<dbReference type="InterPro" id="IPR050554">
    <property type="entry name" value="Met_Synthase/Corrinoid"/>
</dbReference>
<dbReference type="GO" id="GO:0050667">
    <property type="term" value="P:homocysteine metabolic process"/>
    <property type="evidence" value="ECO:0007669"/>
    <property type="project" value="TreeGrafter"/>
</dbReference>
<organism evidence="18">
    <name type="scientific">mine drainage metagenome</name>
    <dbReference type="NCBI Taxonomy" id="410659"/>
    <lineage>
        <taxon>unclassified sequences</taxon>
        <taxon>metagenomes</taxon>
        <taxon>ecological metagenomes</taxon>
    </lineage>
</organism>
<evidence type="ECO:0000256" key="3">
    <source>
        <dbReference type="ARBA" id="ARBA00005178"/>
    </source>
</evidence>
<feature type="domain" description="Pterin-binding" evidence="17">
    <location>
        <begin position="108"/>
        <end position="185"/>
    </location>
</feature>
<dbReference type="InterPro" id="IPR000489">
    <property type="entry name" value="Pterin-binding_dom"/>
</dbReference>
<evidence type="ECO:0000313" key="18">
    <source>
        <dbReference type="EMBL" id="EQD28824.1"/>
    </source>
</evidence>
<dbReference type="EMBL" id="AUZX01015492">
    <property type="protein sequence ID" value="EQD28824.1"/>
    <property type="molecule type" value="Genomic_DNA"/>
</dbReference>
<evidence type="ECO:0000256" key="15">
    <source>
        <dbReference type="ARBA" id="ARBA00031040"/>
    </source>
</evidence>
<dbReference type="GO" id="GO:0032259">
    <property type="term" value="P:methylation"/>
    <property type="evidence" value="ECO:0007669"/>
    <property type="project" value="UniProtKB-KW"/>
</dbReference>
<evidence type="ECO:0000256" key="6">
    <source>
        <dbReference type="ARBA" id="ARBA00022603"/>
    </source>
</evidence>
<keyword evidence="9" id="KW-0808">Transferase</keyword>
<keyword evidence="12" id="KW-0862">Zinc</keyword>
<dbReference type="AlphaFoldDB" id="T0ZJA7"/>
<evidence type="ECO:0000256" key="4">
    <source>
        <dbReference type="ARBA" id="ARBA00010398"/>
    </source>
</evidence>
<keyword evidence="14" id="KW-0170">Cobalt</keyword>
<dbReference type="GO" id="GO:0046653">
    <property type="term" value="P:tetrahydrofolate metabolic process"/>
    <property type="evidence" value="ECO:0007669"/>
    <property type="project" value="TreeGrafter"/>
</dbReference>
<keyword evidence="11" id="KW-0479">Metal-binding</keyword>
<evidence type="ECO:0000256" key="12">
    <source>
        <dbReference type="ARBA" id="ARBA00022833"/>
    </source>
</evidence>
<feature type="non-terminal residue" evidence="18">
    <location>
        <position position="185"/>
    </location>
</feature>
<dbReference type="Gene3D" id="3.20.20.330">
    <property type="entry name" value="Homocysteine-binding-like domain"/>
    <property type="match status" value="1"/>
</dbReference>
<keyword evidence="6" id="KW-0489">Methyltransferase</keyword>
<dbReference type="SUPFAM" id="SSF82282">
    <property type="entry name" value="Homocysteine S-methyltransferase"/>
    <property type="match status" value="1"/>
</dbReference>
<feature type="domain" description="Hcy-binding" evidence="16">
    <location>
        <begin position="1"/>
        <end position="77"/>
    </location>
</feature>
<evidence type="ECO:0000256" key="8">
    <source>
        <dbReference type="ARBA" id="ARBA00022628"/>
    </source>
</evidence>
<comment type="pathway">
    <text evidence="3">Amino-acid biosynthesis; L-methionine biosynthesis via de novo pathway; L-methionine from L-homocysteine (MetH route): step 1/1.</text>
</comment>
<protein>
    <recommendedName>
        <fullName evidence="5">methionine synthase</fullName>
        <ecNumber evidence="5">2.1.1.13</ecNumber>
    </recommendedName>
    <alternativeName>
        <fullName evidence="15">5-methyltetrahydrofolate--homocysteine methyltransferase</fullName>
    </alternativeName>
</protein>
<dbReference type="PROSITE" id="PS50970">
    <property type="entry name" value="HCY"/>
    <property type="match status" value="1"/>
</dbReference>
<keyword evidence="10" id="KW-0949">S-adenosyl-L-methionine</keyword>
<dbReference type="PROSITE" id="PS50972">
    <property type="entry name" value="PTERIN_BINDING"/>
    <property type="match status" value="1"/>
</dbReference>
<evidence type="ECO:0000256" key="10">
    <source>
        <dbReference type="ARBA" id="ARBA00022691"/>
    </source>
</evidence>
<keyword evidence="8" id="KW-0846">Cobalamin</keyword>
<evidence type="ECO:0000259" key="16">
    <source>
        <dbReference type="PROSITE" id="PS50970"/>
    </source>
</evidence>
<gene>
    <name evidence="18" type="ORF">B1A_20980</name>
</gene>
<evidence type="ECO:0000256" key="7">
    <source>
        <dbReference type="ARBA" id="ARBA00022605"/>
    </source>
</evidence>
<evidence type="ECO:0000256" key="9">
    <source>
        <dbReference type="ARBA" id="ARBA00022679"/>
    </source>
</evidence>
<comment type="caution">
    <text evidence="18">The sequence shown here is derived from an EMBL/GenBank/DDBJ whole genome shotgun (WGS) entry which is preliminary data.</text>
</comment>
<name>T0ZJA7_9ZZZZ</name>
<dbReference type="GO" id="GO:0005829">
    <property type="term" value="C:cytosol"/>
    <property type="evidence" value="ECO:0007669"/>
    <property type="project" value="TreeGrafter"/>
</dbReference>
<dbReference type="InterPro" id="IPR036589">
    <property type="entry name" value="HCY_dom_sf"/>
</dbReference>
<comment type="cofactor">
    <cofactor evidence="1">
        <name>Zn(2+)</name>
        <dbReference type="ChEBI" id="CHEBI:29105"/>
    </cofactor>
</comment>
<dbReference type="Pfam" id="PF02574">
    <property type="entry name" value="S-methyl_trans"/>
    <property type="match status" value="1"/>
</dbReference>
<dbReference type="Gene3D" id="3.20.20.20">
    <property type="entry name" value="Dihydropteroate synthase-like"/>
    <property type="match status" value="1"/>
</dbReference>
<dbReference type="Pfam" id="PF00809">
    <property type="entry name" value="Pterin_bind"/>
    <property type="match status" value="1"/>
</dbReference>
<evidence type="ECO:0000256" key="2">
    <source>
        <dbReference type="ARBA" id="ARBA00001956"/>
    </source>
</evidence>
<evidence type="ECO:0000256" key="11">
    <source>
        <dbReference type="ARBA" id="ARBA00022723"/>
    </source>
</evidence>
<dbReference type="GO" id="GO:0046872">
    <property type="term" value="F:metal ion binding"/>
    <property type="evidence" value="ECO:0007669"/>
    <property type="project" value="UniProtKB-KW"/>
</dbReference>
<evidence type="ECO:0000256" key="1">
    <source>
        <dbReference type="ARBA" id="ARBA00001947"/>
    </source>
</evidence>
<comment type="similarity">
    <text evidence="4">Belongs to the vitamin-B12 dependent methionine synthase family.</text>
</comment>
<dbReference type="PANTHER" id="PTHR45833">
    <property type="entry name" value="METHIONINE SYNTHASE"/>
    <property type="match status" value="1"/>
</dbReference>
<evidence type="ECO:0000256" key="14">
    <source>
        <dbReference type="ARBA" id="ARBA00023285"/>
    </source>
</evidence>
<evidence type="ECO:0000256" key="5">
    <source>
        <dbReference type="ARBA" id="ARBA00012032"/>
    </source>
</evidence>
<dbReference type="GO" id="GO:0031419">
    <property type="term" value="F:cobalamin binding"/>
    <property type="evidence" value="ECO:0007669"/>
    <property type="project" value="UniProtKB-KW"/>
</dbReference>
<reference evidence="18" key="1">
    <citation type="submission" date="2013-08" db="EMBL/GenBank/DDBJ databases">
        <authorList>
            <person name="Mendez C."/>
            <person name="Richter M."/>
            <person name="Ferrer M."/>
            <person name="Sanchez J."/>
        </authorList>
    </citation>
    <scope>NUCLEOTIDE SEQUENCE</scope>
</reference>
<dbReference type="InterPro" id="IPR011005">
    <property type="entry name" value="Dihydropteroate_synth-like_sf"/>
</dbReference>
<dbReference type="GO" id="GO:0008705">
    <property type="term" value="F:methionine synthase activity"/>
    <property type="evidence" value="ECO:0007669"/>
    <property type="project" value="UniProtKB-EC"/>
</dbReference>
<keyword evidence="7" id="KW-0028">Amino-acid biosynthesis</keyword>
<keyword evidence="13" id="KW-0486">Methionine biosynthesis</keyword>
<reference evidence="18" key="2">
    <citation type="journal article" date="2014" name="ISME J.">
        <title>Microbial stratification in low pH oxic and suboxic macroscopic growths along an acid mine drainage.</title>
        <authorList>
            <person name="Mendez-Garcia C."/>
            <person name="Mesa V."/>
            <person name="Sprenger R.R."/>
            <person name="Richter M."/>
            <person name="Diez M.S."/>
            <person name="Solano J."/>
            <person name="Bargiela R."/>
            <person name="Golyshina O.V."/>
            <person name="Manteca A."/>
            <person name="Ramos J.L."/>
            <person name="Gallego J.R."/>
            <person name="Llorente I."/>
            <person name="Martins Dos Santos V.A."/>
            <person name="Jensen O.N."/>
            <person name="Pelaez A.I."/>
            <person name="Sanchez J."/>
            <person name="Ferrer M."/>
        </authorList>
    </citation>
    <scope>NUCLEOTIDE SEQUENCE</scope>
</reference>
<proteinExistence type="inferred from homology"/>
<dbReference type="InterPro" id="IPR003726">
    <property type="entry name" value="HCY_dom"/>
</dbReference>
<evidence type="ECO:0000259" key="17">
    <source>
        <dbReference type="PROSITE" id="PS50972"/>
    </source>
</evidence>
<dbReference type="UniPathway" id="UPA00051">
    <property type="reaction ID" value="UER00081"/>
</dbReference>
<dbReference type="EC" id="2.1.1.13" evidence="5"/>
<dbReference type="PANTHER" id="PTHR45833:SF1">
    <property type="entry name" value="METHIONINE SYNTHASE"/>
    <property type="match status" value="1"/>
</dbReference>
<accession>T0ZJA7</accession>